<gene>
    <name evidence="10" type="ORF">BN980_GECA01s06082g</name>
</gene>
<feature type="binding site" evidence="7">
    <location>
        <position position="962"/>
    </location>
    <ligand>
        <name>ATP</name>
        <dbReference type="ChEBI" id="CHEBI:30616"/>
    </ligand>
</feature>
<dbReference type="Gene3D" id="1.10.510.10">
    <property type="entry name" value="Transferase(Phosphotransferase) domain 1"/>
    <property type="match status" value="1"/>
</dbReference>
<sequence>MNNSNGNSSTPPQVNGMKLSPPGTSRLITSTSAYKNAAFPRSPSSSAVALTNNDYFRHEQEYRDSLASTHMAKKTPSEPSSVMTPSDIDSETESDIDLPREALGFGGVGTSFDDEYIDNVTSYPFLEASYNHEQMENDESLPERLEWQAMLASVITGEVVRSEKRRLKTNTDASMKEDDLWMEIRARMCGRTFEDQKRVIEDARVGVEATLQEIMQFRVSNPDDMEQTLAEVNATIVKLENCEQLWQTRQLMKTNSTLYRDPEFQRFVEALTTWVTITEWIIREIHLLQVWTGNTATDPTLQADTCNSKADSIIESTSLVDRVLKQEDLMKVFDEKIKSNIGPVIERAREGHLQFRKEFKLIGLPVHVEGLEKLMKFPIKLIQALVSQRLVYAKKMTNPTVMLVDQTIEDLSLYMNIALLVKERNAEYTTAVPDVKWINYKPDPKFDETILDCVNFFFTLSKSKFDYSMIHSHIGFKEIDKFESQYYFLEQVGRFVDGGAIVVAIHSSSLVMKMCSKLLMYWEHQTKNPSCSSKVEVERWYTYTTERIRKAQRKLLRFYKILASSYQNAIEFSLQTSRLKWFMSSLKKGDHFLVYTGYLEKDGIYIIADPLLMNEPETIRALIKGYSSRSPNSKTSARYLLFICIQEPLVWEGPIVDLKVTDASVDIRPGHMRLVCEGGTNDLKEAQDNLASLTGRMDFLEVASESISQLTKVNNELARMRKILYRISMSVIADTCKFRKTFKGYPETVHSLFSFAREFGQRGINIMDESRRGHVAINLINLCIEWLSFICDDCVPTDIKTFRWTVIAIEFTMVMTRGVNIVALSDEQFTKLRLKVAGCMTLLISHFDIMGARSTAERRQRMTRDQELNKTRTIKDDVDLIKEFHNEVSKKINLMEGQLRSHQNMGKVIDESDANSELLTYLASNFSSRTFRWQQGRFIGGGSFGSVYAAVDLDSGSVMAMKEIRMQDPQSMKQVLKSIRDEMTVLEMLRHPNIVEYKGVEVHRDRVFIFMEYCQGGSLAKLLEYGRIEDENVIQVYTMQMLQGLKYLHMKGVVHRDIKPENILLDHVGVIKFVDFGAAKVIANSGRTRRGGIGTIGASTKMNGGDGSSSKMNSMTGTPMYMSPEVITGTTTGSQSSIDIWSLGCCVLEMATGRRPWANLDNEWAIMYHIAAGQLPQLPSADQMSEQGLAFLMRTLQRDPLLRPTATELLQDPWIQNSPGKAVAEAKYRTDGSGAAAATTTPTTTTATSTPTSSLTPAAATVVAAAAAVGKTPSEHEQINTI</sequence>
<dbReference type="GO" id="GO:0005524">
    <property type="term" value="F:ATP binding"/>
    <property type="evidence" value="ECO:0007669"/>
    <property type="project" value="UniProtKB-UniRule"/>
</dbReference>
<feature type="domain" description="Protein kinase" evidence="9">
    <location>
        <begin position="933"/>
        <end position="1215"/>
    </location>
</feature>
<keyword evidence="2" id="KW-0723">Serine/threonine-protein kinase</keyword>
<keyword evidence="11" id="KW-1185">Reference proteome</keyword>
<dbReference type="GO" id="GO:0038066">
    <property type="term" value="P:p38MAPK cascade"/>
    <property type="evidence" value="ECO:0007669"/>
    <property type="project" value="TreeGrafter"/>
</dbReference>
<dbReference type="GO" id="GO:0004674">
    <property type="term" value="F:protein serine/threonine kinase activity"/>
    <property type="evidence" value="ECO:0007669"/>
    <property type="project" value="UniProtKB-KW"/>
</dbReference>
<feature type="compositionally biased region" description="Low complexity" evidence="8">
    <location>
        <begin position="1235"/>
        <end position="1253"/>
    </location>
</feature>
<keyword evidence="6 7" id="KW-0067">ATP-binding</keyword>
<dbReference type="OrthoDB" id="1043025at2759"/>
<accession>A0A0J9X2W6</accession>
<dbReference type="InterPro" id="IPR050538">
    <property type="entry name" value="MAP_kinase_kinase_kinase"/>
</dbReference>
<evidence type="ECO:0000313" key="11">
    <source>
        <dbReference type="Proteomes" id="UP000242525"/>
    </source>
</evidence>
<keyword evidence="4 7" id="KW-0547">Nucleotide-binding</keyword>
<dbReference type="SUPFAM" id="SSF56112">
    <property type="entry name" value="Protein kinase-like (PK-like)"/>
    <property type="match status" value="1"/>
</dbReference>
<comment type="similarity">
    <text evidence="1">Belongs to the protein kinase superfamily. STE Ser/Thr protein kinase family. MAP kinase kinase kinase subfamily.</text>
</comment>
<reference evidence="10" key="1">
    <citation type="submission" date="2014-03" db="EMBL/GenBank/DDBJ databases">
        <authorList>
            <person name="Casaregola S."/>
        </authorList>
    </citation>
    <scope>NUCLEOTIDE SEQUENCE [LARGE SCALE GENOMIC DNA]</scope>
    <source>
        <strain evidence="10">CLIB 918</strain>
    </source>
</reference>
<evidence type="ECO:0000256" key="7">
    <source>
        <dbReference type="PROSITE-ProRule" id="PRU10141"/>
    </source>
</evidence>
<dbReference type="SMART" id="SM00220">
    <property type="entry name" value="S_TKc"/>
    <property type="match status" value="1"/>
</dbReference>
<dbReference type="InterPro" id="IPR011009">
    <property type="entry name" value="Kinase-like_dom_sf"/>
</dbReference>
<evidence type="ECO:0000256" key="3">
    <source>
        <dbReference type="ARBA" id="ARBA00022679"/>
    </source>
</evidence>
<proteinExistence type="inferred from homology"/>
<dbReference type="InterPro" id="IPR017441">
    <property type="entry name" value="Protein_kinase_ATP_BS"/>
</dbReference>
<feature type="region of interest" description="Disordered" evidence="8">
    <location>
        <begin position="1226"/>
        <end position="1253"/>
    </location>
</feature>
<dbReference type="EMBL" id="CCBN010000001">
    <property type="protein sequence ID" value="CDO51430.1"/>
    <property type="molecule type" value="Genomic_DNA"/>
</dbReference>
<evidence type="ECO:0000256" key="8">
    <source>
        <dbReference type="SAM" id="MobiDB-lite"/>
    </source>
</evidence>
<keyword evidence="3" id="KW-0808">Transferase</keyword>
<dbReference type="PROSITE" id="PS00107">
    <property type="entry name" value="PROTEIN_KINASE_ATP"/>
    <property type="match status" value="1"/>
</dbReference>
<evidence type="ECO:0000256" key="6">
    <source>
        <dbReference type="ARBA" id="ARBA00022840"/>
    </source>
</evidence>
<dbReference type="Proteomes" id="UP000242525">
    <property type="component" value="Unassembled WGS sequence"/>
</dbReference>
<feature type="region of interest" description="Disordered" evidence="8">
    <location>
        <begin position="66"/>
        <end position="93"/>
    </location>
</feature>
<comment type="caution">
    <text evidence="10">The sequence shown here is derived from an EMBL/GenBank/DDBJ whole genome shotgun (WGS) entry which is preliminary data.</text>
</comment>
<organism evidence="10 11">
    <name type="scientific">Geotrichum candidum</name>
    <name type="common">Oospora lactis</name>
    <name type="synonym">Dipodascus geotrichum</name>
    <dbReference type="NCBI Taxonomy" id="1173061"/>
    <lineage>
        <taxon>Eukaryota</taxon>
        <taxon>Fungi</taxon>
        <taxon>Dikarya</taxon>
        <taxon>Ascomycota</taxon>
        <taxon>Saccharomycotina</taxon>
        <taxon>Dipodascomycetes</taxon>
        <taxon>Dipodascales</taxon>
        <taxon>Dipodascaceae</taxon>
        <taxon>Geotrichum</taxon>
    </lineage>
</organism>
<evidence type="ECO:0000256" key="1">
    <source>
        <dbReference type="ARBA" id="ARBA00006529"/>
    </source>
</evidence>
<dbReference type="PANTHER" id="PTHR48016">
    <property type="entry name" value="MAP KINASE KINASE KINASE SSK2-RELATED-RELATED"/>
    <property type="match status" value="1"/>
</dbReference>
<dbReference type="PROSITE" id="PS00108">
    <property type="entry name" value="PROTEIN_KINASE_ST"/>
    <property type="match status" value="1"/>
</dbReference>
<evidence type="ECO:0000256" key="5">
    <source>
        <dbReference type="ARBA" id="ARBA00022777"/>
    </source>
</evidence>
<dbReference type="CDD" id="cd06626">
    <property type="entry name" value="STKc_MEKK4"/>
    <property type="match status" value="1"/>
</dbReference>
<protein>
    <submittedName>
        <fullName evidence="10">Similar to Saccharomyces cerevisiae YCR073C SSK22 MAP kinase kinase kinase of the HOG1 mitogen-activated signaling pathway</fullName>
    </submittedName>
</protein>
<evidence type="ECO:0000259" key="9">
    <source>
        <dbReference type="PROSITE" id="PS50011"/>
    </source>
</evidence>
<name>A0A0J9X2W6_GEOCN</name>
<dbReference type="InterPro" id="IPR000719">
    <property type="entry name" value="Prot_kinase_dom"/>
</dbReference>
<evidence type="ECO:0000256" key="4">
    <source>
        <dbReference type="ARBA" id="ARBA00022741"/>
    </source>
</evidence>
<evidence type="ECO:0000313" key="10">
    <source>
        <dbReference type="EMBL" id="CDO51430.1"/>
    </source>
</evidence>
<dbReference type="PANTHER" id="PTHR48016:SF32">
    <property type="entry name" value="MITOGEN-ACTIVATED PROTEIN KINASE KINASE KINASE 4"/>
    <property type="match status" value="1"/>
</dbReference>
<evidence type="ECO:0000256" key="2">
    <source>
        <dbReference type="ARBA" id="ARBA00022527"/>
    </source>
</evidence>
<dbReference type="InterPro" id="IPR008271">
    <property type="entry name" value="Ser/Thr_kinase_AS"/>
</dbReference>
<dbReference type="STRING" id="1173061.A0A0J9X2W6"/>
<feature type="region of interest" description="Disordered" evidence="8">
    <location>
        <begin position="1"/>
        <end position="29"/>
    </location>
</feature>
<dbReference type="Pfam" id="PF00069">
    <property type="entry name" value="Pkinase"/>
    <property type="match status" value="1"/>
</dbReference>
<feature type="compositionally biased region" description="Polar residues" evidence="8">
    <location>
        <begin position="1"/>
        <end position="13"/>
    </location>
</feature>
<dbReference type="PROSITE" id="PS50011">
    <property type="entry name" value="PROTEIN_KINASE_DOM"/>
    <property type="match status" value="1"/>
</dbReference>
<keyword evidence="5 10" id="KW-0418">Kinase</keyword>